<dbReference type="Proteomes" id="UP000661691">
    <property type="component" value="Unassembled WGS sequence"/>
</dbReference>
<keyword evidence="1" id="KW-0812">Transmembrane</keyword>
<protein>
    <submittedName>
        <fullName evidence="2">AtpZ/AtpI family protein</fullName>
    </submittedName>
</protein>
<dbReference type="Pfam" id="PF09527">
    <property type="entry name" value="ATPase_gene1"/>
    <property type="match status" value="1"/>
</dbReference>
<keyword evidence="3" id="KW-1185">Reference proteome</keyword>
<keyword evidence="1" id="KW-0472">Membrane</keyword>
<gene>
    <name evidence="2" type="ORF">IC620_07095</name>
</gene>
<dbReference type="InterPro" id="IPR032820">
    <property type="entry name" value="ATPase_put"/>
</dbReference>
<proteinExistence type="predicted"/>
<evidence type="ECO:0000313" key="2">
    <source>
        <dbReference type="EMBL" id="MBD1372126.1"/>
    </source>
</evidence>
<comment type="caution">
    <text evidence="2">The sequence shown here is derived from an EMBL/GenBank/DDBJ whole genome shotgun (WGS) entry which is preliminary data.</text>
</comment>
<reference evidence="2" key="1">
    <citation type="submission" date="2020-09" db="EMBL/GenBank/DDBJ databases">
        <title>A novel bacterium of genus Hazenella, isolated from South China Sea.</title>
        <authorList>
            <person name="Huang H."/>
            <person name="Mo K."/>
            <person name="Hu Y."/>
        </authorList>
    </citation>
    <scope>NUCLEOTIDE SEQUENCE</scope>
    <source>
        <strain evidence="2">IB182357</strain>
    </source>
</reference>
<accession>A0A926N8K7</accession>
<feature type="transmembrane region" description="Helical" evidence="1">
    <location>
        <begin position="45"/>
        <end position="70"/>
    </location>
</feature>
<sequence>MKNEQGKMLKVVAVVSSLGLEVILFIVGGTWIGKKCDAIFDTEPFGLLLGLLIGIALGFVGVAYTIKLLLKE</sequence>
<evidence type="ECO:0000256" key="1">
    <source>
        <dbReference type="SAM" id="Phobius"/>
    </source>
</evidence>
<name>A0A926N8K7_9BACL</name>
<dbReference type="AlphaFoldDB" id="A0A926N8K7"/>
<dbReference type="EMBL" id="JACXAH010000008">
    <property type="protein sequence ID" value="MBD1372126.1"/>
    <property type="molecule type" value="Genomic_DNA"/>
</dbReference>
<keyword evidence="1" id="KW-1133">Transmembrane helix</keyword>
<evidence type="ECO:0000313" key="3">
    <source>
        <dbReference type="Proteomes" id="UP000661691"/>
    </source>
</evidence>
<feature type="transmembrane region" description="Helical" evidence="1">
    <location>
        <begin position="12"/>
        <end position="33"/>
    </location>
</feature>
<dbReference type="RefSeq" id="WP_191139549.1">
    <property type="nucleotide sequence ID" value="NZ_JACXAG020000003.1"/>
</dbReference>
<organism evidence="2 3">
    <name type="scientific">Polycladospora coralii</name>
    <dbReference type="NCBI Taxonomy" id="2771432"/>
    <lineage>
        <taxon>Bacteria</taxon>
        <taxon>Bacillati</taxon>
        <taxon>Bacillota</taxon>
        <taxon>Bacilli</taxon>
        <taxon>Bacillales</taxon>
        <taxon>Thermoactinomycetaceae</taxon>
        <taxon>Polycladospora</taxon>
    </lineage>
</organism>